<proteinExistence type="predicted"/>
<accession>A0ABC8JAR9</accession>
<dbReference type="PANTHER" id="PTHR46310:SF5">
    <property type="entry name" value="OUTER ENVELOPE PROTEIN 64, CHLOROPLASTIC"/>
    <property type="match status" value="1"/>
</dbReference>
<comment type="caution">
    <text evidence="1">The sequence shown here is derived from an EMBL/GenBank/DDBJ whole genome shotgun (WGS) entry which is preliminary data.</text>
</comment>
<gene>
    <name evidence="1" type="ORF">ERUC_LOCUS6525</name>
</gene>
<reference evidence="1 2" key="1">
    <citation type="submission" date="2022-03" db="EMBL/GenBank/DDBJ databases">
        <authorList>
            <person name="Macdonald S."/>
            <person name="Ahmed S."/>
            <person name="Newling K."/>
        </authorList>
    </citation>
    <scope>NUCLEOTIDE SEQUENCE [LARGE SCALE GENOMIC DNA]</scope>
</reference>
<evidence type="ECO:0000313" key="2">
    <source>
        <dbReference type="Proteomes" id="UP001642260"/>
    </source>
</evidence>
<dbReference type="AlphaFoldDB" id="A0ABC8JAR9"/>
<dbReference type="InterPro" id="IPR036928">
    <property type="entry name" value="AS_sf"/>
</dbReference>
<dbReference type="Proteomes" id="UP001642260">
    <property type="component" value="Unassembled WGS sequence"/>
</dbReference>
<protein>
    <submittedName>
        <fullName evidence="1">Uncharacterized protein</fullName>
    </submittedName>
</protein>
<evidence type="ECO:0000313" key="1">
    <source>
        <dbReference type="EMBL" id="CAH8313101.1"/>
    </source>
</evidence>
<dbReference type="PANTHER" id="PTHR46310">
    <property type="entry name" value="AMIDASE 1"/>
    <property type="match status" value="1"/>
</dbReference>
<dbReference type="Gene3D" id="3.90.1300.10">
    <property type="entry name" value="Amidase signature (AS) domain"/>
    <property type="match status" value="1"/>
</dbReference>
<organism evidence="1 2">
    <name type="scientific">Eruca vesicaria subsp. sativa</name>
    <name type="common">Garden rocket</name>
    <name type="synonym">Eruca sativa</name>
    <dbReference type="NCBI Taxonomy" id="29727"/>
    <lineage>
        <taxon>Eukaryota</taxon>
        <taxon>Viridiplantae</taxon>
        <taxon>Streptophyta</taxon>
        <taxon>Embryophyta</taxon>
        <taxon>Tracheophyta</taxon>
        <taxon>Spermatophyta</taxon>
        <taxon>Magnoliopsida</taxon>
        <taxon>eudicotyledons</taxon>
        <taxon>Gunneridae</taxon>
        <taxon>Pentapetalae</taxon>
        <taxon>rosids</taxon>
        <taxon>malvids</taxon>
        <taxon>Brassicales</taxon>
        <taxon>Brassicaceae</taxon>
        <taxon>Brassiceae</taxon>
        <taxon>Eruca</taxon>
    </lineage>
</organism>
<dbReference type="SUPFAM" id="SSF75304">
    <property type="entry name" value="Amidase signature (AS) enzymes"/>
    <property type="match status" value="1"/>
</dbReference>
<dbReference type="EMBL" id="CAKOAT010076267">
    <property type="protein sequence ID" value="CAH8313101.1"/>
    <property type="molecule type" value="Genomic_DNA"/>
</dbReference>
<name>A0ABC8JAR9_ERUVS</name>
<sequence>MLQSLVPGFSFLICFTDSMSRFGHQDWVRTHEAASSTYLVVSTLVEGGATCVGKTVVDELAFGFVSLFLINYIYDCGSSILIPLFCILQYQWRKQAESPTTPAAYDRIPGSACSGAVVAVATNAVDFALGEKNILVFDLGGGT</sequence>
<keyword evidence="2" id="KW-1185">Reference proteome</keyword>